<proteinExistence type="predicted"/>
<keyword evidence="1" id="KW-1133">Transmembrane helix</keyword>
<dbReference type="Proteomes" id="UP000011509">
    <property type="component" value="Unassembled WGS sequence"/>
</dbReference>
<evidence type="ECO:0000256" key="1">
    <source>
        <dbReference type="SAM" id="Phobius"/>
    </source>
</evidence>
<evidence type="ECO:0000313" key="3">
    <source>
        <dbReference type="EMBL" id="ELZ49801.1"/>
    </source>
</evidence>
<evidence type="ECO:0000259" key="2">
    <source>
        <dbReference type="Pfam" id="PF25933"/>
    </source>
</evidence>
<dbReference type="Pfam" id="PF25933">
    <property type="entry name" value="DUF7978"/>
    <property type="match status" value="1"/>
</dbReference>
<keyword evidence="1" id="KW-0472">Membrane</keyword>
<dbReference type="EMBL" id="AOJL01000018">
    <property type="protein sequence ID" value="ELZ49801.1"/>
    <property type="molecule type" value="Genomic_DNA"/>
</dbReference>
<keyword evidence="1" id="KW-0812">Transmembrane</keyword>
<dbReference type="STRING" id="1227466.C464_03639"/>
<feature type="transmembrane region" description="Helical" evidence="1">
    <location>
        <begin position="205"/>
        <end position="232"/>
    </location>
</feature>
<feature type="domain" description="DUF7978" evidence="2">
    <location>
        <begin position="59"/>
        <end position="234"/>
    </location>
</feature>
<dbReference type="PATRIC" id="fig|1227466.3.peg.729"/>
<accession>M0EPR3</accession>
<gene>
    <name evidence="3" type="ORF">C464_03639</name>
</gene>
<feature type="transmembrane region" description="Helical" evidence="1">
    <location>
        <begin position="60"/>
        <end position="79"/>
    </location>
</feature>
<dbReference type="InterPro" id="IPR058284">
    <property type="entry name" value="DUF7978"/>
</dbReference>
<feature type="transmembrane region" description="Helical" evidence="1">
    <location>
        <begin position="144"/>
        <end position="165"/>
    </location>
</feature>
<name>M0EPR3_9EURY</name>
<protein>
    <submittedName>
        <fullName evidence="3">Transporter permease</fullName>
    </submittedName>
</protein>
<comment type="caution">
    <text evidence="3">The sequence shown here is derived from an EMBL/GenBank/DDBJ whole genome shotgun (WGS) entry which is preliminary data.</text>
</comment>
<dbReference type="AlphaFoldDB" id="M0EPR3"/>
<reference evidence="3 4" key="1">
    <citation type="journal article" date="2014" name="PLoS Genet.">
        <title>Phylogenetically driven sequencing of extremely halophilic archaea reveals strategies for static and dynamic osmo-response.</title>
        <authorList>
            <person name="Becker E.A."/>
            <person name="Seitzer P.M."/>
            <person name="Tritt A."/>
            <person name="Larsen D."/>
            <person name="Krusor M."/>
            <person name="Yao A.I."/>
            <person name="Wu D."/>
            <person name="Madern D."/>
            <person name="Eisen J.A."/>
            <person name="Darling A.E."/>
            <person name="Facciotti M.T."/>
        </authorList>
    </citation>
    <scope>NUCLEOTIDE SEQUENCE [LARGE SCALE GENOMIC DNA]</scope>
    <source>
        <strain evidence="3 4">DSM 10284</strain>
    </source>
</reference>
<keyword evidence="4" id="KW-1185">Reference proteome</keyword>
<organism evidence="3 4">
    <name type="scientific">Halorubrum coriense DSM 10284</name>
    <dbReference type="NCBI Taxonomy" id="1227466"/>
    <lineage>
        <taxon>Archaea</taxon>
        <taxon>Methanobacteriati</taxon>
        <taxon>Methanobacteriota</taxon>
        <taxon>Stenosarchaea group</taxon>
        <taxon>Halobacteria</taxon>
        <taxon>Halobacteriales</taxon>
        <taxon>Haloferacaceae</taxon>
        <taxon>Halorubrum</taxon>
    </lineage>
</organism>
<evidence type="ECO:0000313" key="4">
    <source>
        <dbReference type="Proteomes" id="UP000011509"/>
    </source>
</evidence>
<dbReference type="RefSeq" id="WP_006112173.1">
    <property type="nucleotide sequence ID" value="NZ_AOJL01000018.1"/>
</dbReference>
<feature type="transmembrane region" description="Helical" evidence="1">
    <location>
        <begin position="177"/>
        <end position="199"/>
    </location>
</feature>
<sequence>MARGDRLIRAAPDATEFITFSALLISETGPTQQTLTAAEATPSACLHRPAAERARHGRKAASAAGAVSYVLGYLVVYVTQSGRVEEGLSGINVFADLFGGDTISVWRGVGWVFYNAHFVDVDVPSLVGAARSVNFISQRDGGFAYLYVVPPLLLVVAGVAIARAAGARTPADGTQSGALAATGYFPLAVIGAFLFRYAVGDGGSVALTLVTAALLAGLVYPAVFGAVGGAAAGATAE</sequence>